<dbReference type="EMBL" id="HBJA01019402">
    <property type="protein sequence ID" value="CAE0795055.1"/>
    <property type="molecule type" value="Transcribed_RNA"/>
</dbReference>
<protein>
    <submittedName>
        <fullName evidence="2">Uncharacterized protein</fullName>
    </submittedName>
</protein>
<gene>
    <name evidence="2" type="ORF">EGYM00163_LOCUS6173</name>
</gene>
<feature type="region of interest" description="Disordered" evidence="1">
    <location>
        <begin position="62"/>
        <end position="89"/>
    </location>
</feature>
<feature type="region of interest" description="Disordered" evidence="1">
    <location>
        <begin position="125"/>
        <end position="144"/>
    </location>
</feature>
<evidence type="ECO:0000256" key="1">
    <source>
        <dbReference type="SAM" id="MobiDB-lite"/>
    </source>
</evidence>
<reference evidence="2" key="1">
    <citation type="submission" date="2021-01" db="EMBL/GenBank/DDBJ databases">
        <authorList>
            <person name="Corre E."/>
            <person name="Pelletier E."/>
            <person name="Niang G."/>
            <person name="Scheremetjew M."/>
            <person name="Finn R."/>
            <person name="Kale V."/>
            <person name="Holt S."/>
            <person name="Cochrane G."/>
            <person name="Meng A."/>
            <person name="Brown T."/>
            <person name="Cohen L."/>
        </authorList>
    </citation>
    <scope>NUCLEOTIDE SEQUENCE</scope>
    <source>
        <strain evidence="2">CCMP1594</strain>
    </source>
</reference>
<name>A0A7S4FHC3_9EUGL</name>
<organism evidence="2">
    <name type="scientific">Eutreptiella gymnastica</name>
    <dbReference type="NCBI Taxonomy" id="73025"/>
    <lineage>
        <taxon>Eukaryota</taxon>
        <taxon>Discoba</taxon>
        <taxon>Euglenozoa</taxon>
        <taxon>Euglenida</taxon>
        <taxon>Spirocuta</taxon>
        <taxon>Euglenophyceae</taxon>
        <taxon>Eutreptiales</taxon>
        <taxon>Eutreptiaceae</taxon>
        <taxon>Eutreptiella</taxon>
    </lineage>
</organism>
<sequence length="144" mass="15711">MRTRPRPEDCAGSASGAYQWCPRAHSLPHQMQWASQTCLGWFTADHHRHATWCPLSPELRGLGQAAPSSTTGATAAAHPPTQYGVGEDRTSSMYSWHSSKQTRQWLSGATGGCQSEIAHVQVVTGDDGVPQANDWDNLQPDKRT</sequence>
<evidence type="ECO:0000313" key="2">
    <source>
        <dbReference type="EMBL" id="CAE0795055.1"/>
    </source>
</evidence>
<proteinExistence type="predicted"/>
<feature type="compositionally biased region" description="Low complexity" evidence="1">
    <location>
        <begin position="63"/>
        <end position="82"/>
    </location>
</feature>
<dbReference type="AlphaFoldDB" id="A0A7S4FHC3"/>
<accession>A0A7S4FHC3</accession>